<dbReference type="InterPro" id="IPR052108">
    <property type="entry name" value="MEGF/SIB"/>
</dbReference>
<evidence type="ECO:0000313" key="1">
    <source>
        <dbReference type="EMBL" id="KAK0068625.1"/>
    </source>
</evidence>
<dbReference type="Proteomes" id="UP001233172">
    <property type="component" value="Unassembled WGS sequence"/>
</dbReference>
<keyword evidence="2" id="KW-1185">Reference proteome</keyword>
<dbReference type="PROSITE" id="PS51257">
    <property type="entry name" value="PROKAR_LIPOPROTEIN"/>
    <property type="match status" value="1"/>
</dbReference>
<reference evidence="1" key="1">
    <citation type="journal article" date="2023" name="PLoS Negl. Trop. Dis.">
        <title>A genome sequence for Biomphalaria pfeifferi, the major vector snail for the human-infecting parasite Schistosoma mansoni.</title>
        <authorList>
            <person name="Bu L."/>
            <person name="Lu L."/>
            <person name="Laidemitt M.R."/>
            <person name="Zhang S.M."/>
            <person name="Mutuku M."/>
            <person name="Mkoji G."/>
            <person name="Steinauer M."/>
            <person name="Loker E.S."/>
        </authorList>
    </citation>
    <scope>NUCLEOTIDE SEQUENCE</scope>
    <source>
        <strain evidence="1">KasaAsao</strain>
    </source>
</reference>
<gene>
    <name evidence="1" type="ORF">Bpfe_001588</name>
</gene>
<dbReference type="Gene3D" id="2.170.300.10">
    <property type="entry name" value="Tie2 ligand-binding domain superfamily"/>
    <property type="match status" value="1"/>
</dbReference>
<protein>
    <submittedName>
        <fullName evidence="1">Multiple epidermal growth factor-like domains protein 10 isoform X2</fullName>
    </submittedName>
</protein>
<organism evidence="1 2">
    <name type="scientific">Biomphalaria pfeifferi</name>
    <name type="common">Bloodfluke planorb</name>
    <name type="synonym">Freshwater snail</name>
    <dbReference type="NCBI Taxonomy" id="112525"/>
    <lineage>
        <taxon>Eukaryota</taxon>
        <taxon>Metazoa</taxon>
        <taxon>Spiralia</taxon>
        <taxon>Lophotrochozoa</taxon>
        <taxon>Mollusca</taxon>
        <taxon>Gastropoda</taxon>
        <taxon>Heterobranchia</taxon>
        <taxon>Euthyneura</taxon>
        <taxon>Panpulmonata</taxon>
        <taxon>Hygrophila</taxon>
        <taxon>Lymnaeoidea</taxon>
        <taxon>Planorbidae</taxon>
        <taxon>Biomphalaria</taxon>
    </lineage>
</organism>
<feature type="non-terminal residue" evidence="1">
    <location>
        <position position="1"/>
    </location>
</feature>
<reference evidence="1" key="2">
    <citation type="submission" date="2023-04" db="EMBL/GenBank/DDBJ databases">
        <authorList>
            <person name="Bu L."/>
            <person name="Lu L."/>
            <person name="Laidemitt M.R."/>
            <person name="Zhang S.M."/>
            <person name="Mutuku M."/>
            <person name="Mkoji G."/>
            <person name="Steinauer M."/>
            <person name="Loker E.S."/>
        </authorList>
    </citation>
    <scope>NUCLEOTIDE SEQUENCE</scope>
    <source>
        <strain evidence="1">KasaAsao</strain>
        <tissue evidence="1">Whole Snail</tissue>
    </source>
</reference>
<dbReference type="PANTHER" id="PTHR24035">
    <property type="entry name" value="MULTIPLE EPIDERMAL GROWTH FACTOR-LIKE DOMAINS PROTEIN"/>
    <property type="match status" value="1"/>
</dbReference>
<sequence length="403" mass="45440">MNQKLDLKVYTIIICAASFVSSLFACNVTNRFGEDCVFNCHCKLNTLCTENGGCPEGCQEGWFGPECQYKDMVASNDNQYMRNESDGCLVTPEKEGTLFTFYWHSSFNFTWMRLIFKEPGVQRNVTLTFSSQGSALSWHNCAVTIIGNLIYNIDCDNLLMVDTLAIKTENEKSLCNVFVSGGREEPVELTSQTVTIWTSPSLNMPDWEMKMDSKNCTQKIPASSGQHNKTVLLNRYMFLDLKPFTKVRLLNYSADSLEVFVYEDAGQPAFMYFTPENVTSLVSVREISELVRVTGRIISLCQVENYEDSLCIERKKYAIHCNQPTHCMNESDVCILYFRLCRSGCSDGFTGECCTSYCPFGTYGKNCSLKCDDKCTQKQGCHPVNGNCIEPCQMSINGDTCQT</sequence>
<comment type="caution">
    <text evidence="1">The sequence shown here is derived from an EMBL/GenBank/DDBJ whole genome shotgun (WGS) entry which is preliminary data.</text>
</comment>
<name>A0AAD8CAU6_BIOPF</name>
<proteinExistence type="predicted"/>
<dbReference type="EMBL" id="JASAOG010000004">
    <property type="protein sequence ID" value="KAK0068625.1"/>
    <property type="molecule type" value="Genomic_DNA"/>
</dbReference>
<accession>A0AAD8CAU6</accession>
<evidence type="ECO:0000313" key="2">
    <source>
        <dbReference type="Proteomes" id="UP001233172"/>
    </source>
</evidence>
<dbReference type="PANTHER" id="PTHR24035:SF109">
    <property type="entry name" value="PROTEIN DRAPER"/>
    <property type="match status" value="1"/>
</dbReference>
<dbReference type="AlphaFoldDB" id="A0AAD8CAU6"/>